<name>A0A5B8V8Y4_9BACT</name>
<dbReference type="RefSeq" id="WP_147188608.1">
    <property type="nucleotide sequence ID" value="NZ_CP042435.1"/>
</dbReference>
<evidence type="ECO:0000313" key="2">
    <source>
        <dbReference type="Proteomes" id="UP000321533"/>
    </source>
</evidence>
<gene>
    <name evidence="1" type="ORF">FRZ67_05635</name>
</gene>
<sequence>MKKIVLIIFLAILFSCHNKKEHYKPEVTGQVTRYEESKGRKITAMDFSGYKRKERDTTKGVYVYVKGIVDSSKQPFSDTLVFLTNPDRIVKP</sequence>
<dbReference type="KEGG" id="pgin:FRZ67_05635"/>
<reference evidence="1 2" key="1">
    <citation type="journal article" date="2016" name="Int. J. Syst. Evol. Microbiol.">
        <title>Panacibacter ginsenosidivorans gen. nov., sp. nov., with ginsenoside converting activity isolated from soil of a ginseng field.</title>
        <authorList>
            <person name="Siddiqi M.Z."/>
            <person name="Muhammad Shafi S."/>
            <person name="Choi K.D."/>
            <person name="Im W.T."/>
        </authorList>
    </citation>
    <scope>NUCLEOTIDE SEQUENCE [LARGE SCALE GENOMIC DNA]</scope>
    <source>
        <strain evidence="1 2">Gsoil1550</strain>
    </source>
</reference>
<keyword evidence="2" id="KW-1185">Reference proteome</keyword>
<dbReference type="PROSITE" id="PS51257">
    <property type="entry name" value="PROKAR_LIPOPROTEIN"/>
    <property type="match status" value="1"/>
</dbReference>
<dbReference type="EMBL" id="CP042435">
    <property type="protein sequence ID" value="QEC66808.1"/>
    <property type="molecule type" value="Genomic_DNA"/>
</dbReference>
<evidence type="ECO:0000313" key="1">
    <source>
        <dbReference type="EMBL" id="QEC66808.1"/>
    </source>
</evidence>
<dbReference type="AlphaFoldDB" id="A0A5B8V8Y4"/>
<organism evidence="1 2">
    <name type="scientific">Panacibacter ginsenosidivorans</name>
    <dbReference type="NCBI Taxonomy" id="1813871"/>
    <lineage>
        <taxon>Bacteria</taxon>
        <taxon>Pseudomonadati</taxon>
        <taxon>Bacteroidota</taxon>
        <taxon>Chitinophagia</taxon>
        <taxon>Chitinophagales</taxon>
        <taxon>Chitinophagaceae</taxon>
        <taxon>Panacibacter</taxon>
    </lineage>
</organism>
<accession>A0A5B8V8Y4</accession>
<dbReference type="Proteomes" id="UP000321533">
    <property type="component" value="Chromosome"/>
</dbReference>
<protein>
    <submittedName>
        <fullName evidence="1">Uncharacterized protein</fullName>
    </submittedName>
</protein>
<proteinExistence type="predicted"/>